<reference evidence="1 2" key="1">
    <citation type="submission" date="2018-06" db="EMBL/GenBank/DDBJ databases">
        <authorList>
            <consortium name="Pathogen Informatics"/>
            <person name="Doyle S."/>
        </authorList>
    </citation>
    <scope>NUCLEOTIDE SEQUENCE [LARGE SCALE GENOMIC DNA]</scope>
    <source>
        <strain evidence="1 2">NCTC10211</strain>
    </source>
</reference>
<name>A0A379Z5Y4_SERMA</name>
<dbReference type="Proteomes" id="UP000254765">
    <property type="component" value="Unassembled WGS sequence"/>
</dbReference>
<gene>
    <name evidence="1" type="ORF">NCTC10211_03090</name>
</gene>
<accession>A0A379Z5Y4</accession>
<dbReference type="EMBL" id="UGYK01000002">
    <property type="protein sequence ID" value="SUI55292.1"/>
    <property type="molecule type" value="Genomic_DNA"/>
</dbReference>
<proteinExistence type="predicted"/>
<evidence type="ECO:0000313" key="1">
    <source>
        <dbReference type="EMBL" id="SUI55292.1"/>
    </source>
</evidence>
<evidence type="ECO:0000313" key="2">
    <source>
        <dbReference type="Proteomes" id="UP000254765"/>
    </source>
</evidence>
<dbReference type="AlphaFoldDB" id="A0A379Z5Y4"/>
<sequence length="49" mass="5701">MSIDPVNHMAYMNDVRIPNVFWLVARDSYERVAKQYPQKVIDGHGPFPP</sequence>
<organism evidence="1 2">
    <name type="scientific">Serratia marcescens</name>
    <dbReference type="NCBI Taxonomy" id="615"/>
    <lineage>
        <taxon>Bacteria</taxon>
        <taxon>Pseudomonadati</taxon>
        <taxon>Pseudomonadota</taxon>
        <taxon>Gammaproteobacteria</taxon>
        <taxon>Enterobacterales</taxon>
        <taxon>Yersiniaceae</taxon>
        <taxon>Serratia</taxon>
    </lineage>
</organism>
<protein>
    <submittedName>
        <fullName evidence="1">Uncharacterized protein</fullName>
    </submittedName>
</protein>